<dbReference type="InterPro" id="IPR053136">
    <property type="entry name" value="UTP_pyrophosphatase-like"/>
</dbReference>
<gene>
    <name evidence="2" type="ORF">bsdtw1_04230</name>
</gene>
<dbReference type="PANTHER" id="PTHR30399">
    <property type="entry name" value="UNCHARACTERIZED PROTEIN YGJP"/>
    <property type="match status" value="1"/>
</dbReference>
<dbReference type="AlphaFoldDB" id="A0A6V8SS20"/>
<reference evidence="2 3" key="1">
    <citation type="submission" date="2020-07" db="EMBL/GenBank/DDBJ databases">
        <title>A new beta-1,3-glucan-decomposing anaerobic bacterium isolated from anoxic soil subjected to biological soil disinfestation.</title>
        <authorList>
            <person name="Ueki A."/>
            <person name="Tonouchi A."/>
        </authorList>
    </citation>
    <scope>NUCLEOTIDE SEQUENCE [LARGE SCALE GENOMIC DNA]</scope>
    <source>
        <strain evidence="2 3">TW1</strain>
    </source>
</reference>
<dbReference type="Proteomes" id="UP000580568">
    <property type="component" value="Unassembled WGS sequence"/>
</dbReference>
<evidence type="ECO:0000259" key="1">
    <source>
        <dbReference type="Pfam" id="PF01863"/>
    </source>
</evidence>
<accession>A0A6V8SS20</accession>
<proteinExistence type="predicted"/>
<name>A0A6V8SS20_9CLOT</name>
<feature type="domain" description="YgjP-like metallopeptidase" evidence="1">
    <location>
        <begin position="11"/>
        <end position="220"/>
    </location>
</feature>
<protein>
    <recommendedName>
        <fullName evidence="1">YgjP-like metallopeptidase domain-containing protein</fullName>
    </recommendedName>
</protein>
<evidence type="ECO:0000313" key="2">
    <source>
        <dbReference type="EMBL" id="GFP78038.1"/>
    </source>
</evidence>
<dbReference type="Pfam" id="PF01863">
    <property type="entry name" value="YgjP-like"/>
    <property type="match status" value="1"/>
</dbReference>
<dbReference type="PANTHER" id="PTHR30399:SF1">
    <property type="entry name" value="UTP PYROPHOSPHATASE"/>
    <property type="match status" value="1"/>
</dbReference>
<organism evidence="2 3">
    <name type="scientific">Clostridium fungisolvens</name>
    <dbReference type="NCBI Taxonomy" id="1604897"/>
    <lineage>
        <taxon>Bacteria</taxon>
        <taxon>Bacillati</taxon>
        <taxon>Bacillota</taxon>
        <taxon>Clostridia</taxon>
        <taxon>Eubacteriales</taxon>
        <taxon>Clostridiaceae</taxon>
        <taxon>Clostridium</taxon>
    </lineage>
</organism>
<dbReference type="CDD" id="cd07344">
    <property type="entry name" value="M48_yhfN_like"/>
    <property type="match status" value="1"/>
</dbReference>
<sequence>MEYQLIRSRRKTVAIEVKEDKIIIKCPYNCSKQYVDSLIDKNRAWIEETHKKVMIKKSNKLTYKEGQNVYFMGVPYEIKVIRGTRNSLEFNGQEFIFTIMSSQFDNNEHSEEVRIELMMAWFRKQGAEYLTKRTSDLAKQLGLTINKVYIKNVRTIWGSCSTKNNINYNIRLMSMPKEVIDYVVIHELCHLVQRNHSEKFWELVERVIPDYKQRRSFLKNNSSKYCNW</sequence>
<dbReference type="Gene3D" id="3.30.2010.10">
    <property type="entry name" value="Metalloproteases ('zincins'), catalytic domain"/>
    <property type="match status" value="1"/>
</dbReference>
<dbReference type="EMBL" id="BLZR01000001">
    <property type="protein sequence ID" value="GFP78038.1"/>
    <property type="molecule type" value="Genomic_DNA"/>
</dbReference>
<dbReference type="InterPro" id="IPR002725">
    <property type="entry name" value="YgjP-like_metallopeptidase"/>
</dbReference>
<evidence type="ECO:0000313" key="3">
    <source>
        <dbReference type="Proteomes" id="UP000580568"/>
    </source>
</evidence>
<keyword evidence="3" id="KW-1185">Reference proteome</keyword>
<comment type="caution">
    <text evidence="2">The sequence shown here is derived from an EMBL/GenBank/DDBJ whole genome shotgun (WGS) entry which is preliminary data.</text>
</comment>
<dbReference type="RefSeq" id="WP_183279361.1">
    <property type="nucleotide sequence ID" value="NZ_BLZR01000001.1"/>
</dbReference>